<name>A0ACC2JU79_9PEZI</name>
<organism evidence="1 2">
    <name type="scientific">Lasiodiplodia mahajangana</name>
    <dbReference type="NCBI Taxonomy" id="1108764"/>
    <lineage>
        <taxon>Eukaryota</taxon>
        <taxon>Fungi</taxon>
        <taxon>Dikarya</taxon>
        <taxon>Ascomycota</taxon>
        <taxon>Pezizomycotina</taxon>
        <taxon>Dothideomycetes</taxon>
        <taxon>Dothideomycetes incertae sedis</taxon>
        <taxon>Botryosphaeriales</taxon>
        <taxon>Botryosphaeriaceae</taxon>
        <taxon>Lasiodiplodia</taxon>
    </lineage>
</organism>
<evidence type="ECO:0000313" key="2">
    <source>
        <dbReference type="Proteomes" id="UP001153332"/>
    </source>
</evidence>
<comment type="caution">
    <text evidence="1">The sequence shown here is derived from an EMBL/GenBank/DDBJ whole genome shotgun (WGS) entry which is preliminary data.</text>
</comment>
<dbReference type="Proteomes" id="UP001153332">
    <property type="component" value="Unassembled WGS sequence"/>
</dbReference>
<keyword evidence="2" id="KW-1185">Reference proteome</keyword>
<gene>
    <name evidence="1" type="ORF">O1611_g2600</name>
</gene>
<evidence type="ECO:0000313" key="1">
    <source>
        <dbReference type="EMBL" id="KAJ8131025.1"/>
    </source>
</evidence>
<protein>
    <submittedName>
        <fullName evidence="1">Uncharacterized protein</fullName>
    </submittedName>
</protein>
<reference evidence="1" key="1">
    <citation type="submission" date="2022-12" db="EMBL/GenBank/DDBJ databases">
        <title>Genome Sequence of Lasiodiplodia mahajangana.</title>
        <authorList>
            <person name="Buettner E."/>
        </authorList>
    </citation>
    <scope>NUCLEOTIDE SEQUENCE</scope>
    <source>
        <strain evidence="1">VT137</strain>
    </source>
</reference>
<dbReference type="EMBL" id="JAPUUL010000373">
    <property type="protein sequence ID" value="KAJ8131025.1"/>
    <property type="molecule type" value="Genomic_DNA"/>
</dbReference>
<accession>A0ACC2JU79</accession>
<proteinExistence type="predicted"/>
<sequence length="206" mass="22622">MGLITESKTKYAVMLILVSMMLSSALRCGQFLSKNGVTLNGALNKVASLPLPSTDLTPRQPDEIPYNCDQSYTIELLSIDPLVIYINNFIRDEDIEHLLALGRDRSSTAMCSEDRLPSQAIAWEASSPTSKMTETADGSKFALADGDTGLLVKPRLVNAVVWNNLNPKWTKDERTAHSGLPVESGTKVGLNIWSRYFLDEIMVGGE</sequence>